<dbReference type="PANTHER" id="PTHR43692:SF1">
    <property type="entry name" value="UDP-N-ACETYLMURAMOYLALANINE--D-GLUTAMATE LIGASE"/>
    <property type="match status" value="1"/>
</dbReference>
<accession>A0A1F2WRU4</accession>
<dbReference type="EC" id="6.3.2.9" evidence="7 8"/>
<dbReference type="GO" id="GO:0009252">
    <property type="term" value="P:peptidoglycan biosynthetic process"/>
    <property type="evidence" value="ECO:0007669"/>
    <property type="project" value="UniProtKB-UniRule"/>
</dbReference>
<evidence type="ECO:0000256" key="5">
    <source>
        <dbReference type="ARBA" id="ARBA00022741"/>
    </source>
</evidence>
<dbReference type="EMBL" id="MELK01000013">
    <property type="protein sequence ID" value="OFW59601.1"/>
    <property type="molecule type" value="Genomic_DNA"/>
</dbReference>
<dbReference type="InterPro" id="IPR004101">
    <property type="entry name" value="Mur_ligase_C"/>
</dbReference>
<dbReference type="SUPFAM" id="SSF51984">
    <property type="entry name" value="MurCD N-terminal domain"/>
    <property type="match status" value="1"/>
</dbReference>
<evidence type="ECO:0000256" key="2">
    <source>
        <dbReference type="ARBA" id="ARBA00004752"/>
    </source>
</evidence>
<evidence type="ECO:0000256" key="8">
    <source>
        <dbReference type="RuleBase" id="RU003664"/>
    </source>
</evidence>
<feature type="binding site" evidence="7">
    <location>
        <begin position="116"/>
        <end position="122"/>
    </location>
    <ligand>
        <name>ATP</name>
        <dbReference type="ChEBI" id="CHEBI:30616"/>
    </ligand>
</feature>
<name>A0A1F2WRU4_9ACTN</name>
<evidence type="ECO:0000256" key="3">
    <source>
        <dbReference type="ARBA" id="ARBA00022490"/>
    </source>
</evidence>
<dbReference type="UniPathway" id="UPA00219"/>
<dbReference type="GO" id="GO:0008764">
    <property type="term" value="F:UDP-N-acetylmuramoylalanine-D-glutamate ligase activity"/>
    <property type="evidence" value="ECO:0007669"/>
    <property type="project" value="UniProtKB-UniRule"/>
</dbReference>
<feature type="domain" description="Mur ligase central" evidence="10">
    <location>
        <begin position="114"/>
        <end position="298"/>
    </location>
</feature>
<dbReference type="SUPFAM" id="SSF53623">
    <property type="entry name" value="MurD-like peptide ligases, catalytic domain"/>
    <property type="match status" value="1"/>
</dbReference>
<dbReference type="GO" id="GO:0008360">
    <property type="term" value="P:regulation of cell shape"/>
    <property type="evidence" value="ECO:0007669"/>
    <property type="project" value="UniProtKB-KW"/>
</dbReference>
<keyword evidence="7 8" id="KW-0573">Peptidoglycan synthesis</keyword>
<evidence type="ECO:0000259" key="10">
    <source>
        <dbReference type="Pfam" id="PF08245"/>
    </source>
</evidence>
<comment type="function">
    <text evidence="7 8">Cell wall formation. Catalyzes the addition of glutamate to the nucleotide precursor UDP-N-acetylmuramoyl-L-alanine (UMA).</text>
</comment>
<comment type="pathway">
    <text evidence="2 7 8">Cell wall biogenesis; peptidoglycan biosynthesis.</text>
</comment>
<comment type="subcellular location">
    <subcellularLocation>
        <location evidence="1 7 8">Cytoplasm</location>
    </subcellularLocation>
</comment>
<dbReference type="AlphaFoldDB" id="A0A1F2WRU4"/>
<comment type="similarity">
    <text evidence="7">Belongs to the MurCDEF family.</text>
</comment>
<dbReference type="Gene3D" id="3.90.190.20">
    <property type="entry name" value="Mur ligase, C-terminal domain"/>
    <property type="match status" value="1"/>
</dbReference>
<keyword evidence="5 7" id="KW-0547">Nucleotide-binding</keyword>
<evidence type="ECO:0000256" key="6">
    <source>
        <dbReference type="ARBA" id="ARBA00022840"/>
    </source>
</evidence>
<keyword evidence="7 8" id="KW-0133">Cell shape</keyword>
<evidence type="ECO:0000313" key="12">
    <source>
        <dbReference type="Proteomes" id="UP000177876"/>
    </source>
</evidence>
<dbReference type="Pfam" id="PF21799">
    <property type="entry name" value="MurD-like_N"/>
    <property type="match status" value="1"/>
</dbReference>
<dbReference type="Pfam" id="PF02875">
    <property type="entry name" value="Mur_ligase_C"/>
    <property type="match status" value="1"/>
</dbReference>
<dbReference type="NCBIfam" id="TIGR01087">
    <property type="entry name" value="murD"/>
    <property type="match status" value="1"/>
</dbReference>
<keyword evidence="7 8" id="KW-0132">Cell division</keyword>
<feature type="domain" description="Mur ligase C-terminal" evidence="9">
    <location>
        <begin position="320"/>
        <end position="440"/>
    </location>
</feature>
<dbReference type="Gene3D" id="3.40.1190.10">
    <property type="entry name" value="Mur-like, catalytic domain"/>
    <property type="match status" value="1"/>
</dbReference>
<comment type="caution">
    <text evidence="11">The sequence shown here is derived from an EMBL/GenBank/DDBJ whole genome shotgun (WGS) entry which is preliminary data.</text>
</comment>
<dbReference type="InterPro" id="IPR013221">
    <property type="entry name" value="Mur_ligase_cen"/>
</dbReference>
<sequence length="471" mass="50782">MELTMTKKALVVGLGISGRAAAEKLLREGRRVLVNDLSASSAVEEVATELSRAGADVELGHHDSRLLEDVDLIVVSPGVAGNIALLKDAQSLGITVWSEIELAWRFAKGPVVAVTGTNGKTTTVSMIEAILQQAGRPAMAAGNIGFPLVKAVEEALEGDVLVVEVSSFQLAYIEDFRPQVAVLLNIAEDHFDWHDHMKEYIEAKSRIWVNQGEGDLVVTNLDDPLCIEAAEKAPYRRAFFSKHDSEAAATFVRDGILFSRIGPAGSLLDKAKPIVQLQSIRLAGEHNLENAMAAASAALALGVGAEAVGNSLCNFKGLAHRLQFISDIGGIEFYNDSKATNPHATMRALSAFQQPLVLILGGRNKGLNFQELAEEVEARRRKGGIRIVYAMGEAGAEIKKALTAAGPDIETRQVEGLEEVFKEIPDLASSGDVVLFSPACASFDRYENYKQRGKHFQSLVERYGGEGKRHG</sequence>
<dbReference type="Proteomes" id="UP000177876">
    <property type="component" value="Unassembled WGS sequence"/>
</dbReference>
<dbReference type="GO" id="GO:0005737">
    <property type="term" value="C:cytoplasm"/>
    <property type="evidence" value="ECO:0007669"/>
    <property type="project" value="UniProtKB-SubCell"/>
</dbReference>
<dbReference type="HAMAP" id="MF_00639">
    <property type="entry name" value="MurD"/>
    <property type="match status" value="1"/>
</dbReference>
<keyword evidence="3 7" id="KW-0963">Cytoplasm</keyword>
<dbReference type="Pfam" id="PF08245">
    <property type="entry name" value="Mur_ligase_M"/>
    <property type="match status" value="1"/>
</dbReference>
<keyword evidence="6 7" id="KW-0067">ATP-binding</keyword>
<keyword evidence="4 7" id="KW-0436">Ligase</keyword>
<dbReference type="GO" id="GO:0071555">
    <property type="term" value="P:cell wall organization"/>
    <property type="evidence" value="ECO:0007669"/>
    <property type="project" value="UniProtKB-KW"/>
</dbReference>
<protein>
    <recommendedName>
        <fullName evidence="7 8">UDP-N-acetylmuramoylalanine--D-glutamate ligase</fullName>
        <ecNumber evidence="7 8">6.3.2.9</ecNumber>
    </recommendedName>
    <alternativeName>
        <fullName evidence="7">D-glutamic acid-adding enzyme</fullName>
    </alternativeName>
    <alternativeName>
        <fullName evidence="7">UDP-N-acetylmuramoyl-L-alanyl-D-glutamate synthetase</fullName>
    </alternativeName>
</protein>
<evidence type="ECO:0000259" key="9">
    <source>
        <dbReference type="Pfam" id="PF02875"/>
    </source>
</evidence>
<dbReference type="Gene3D" id="3.40.50.720">
    <property type="entry name" value="NAD(P)-binding Rossmann-like Domain"/>
    <property type="match status" value="1"/>
</dbReference>
<keyword evidence="7 8" id="KW-0131">Cell cycle</keyword>
<dbReference type="InterPro" id="IPR036565">
    <property type="entry name" value="Mur-like_cat_sf"/>
</dbReference>
<dbReference type="InterPro" id="IPR005762">
    <property type="entry name" value="MurD"/>
</dbReference>
<evidence type="ECO:0000256" key="4">
    <source>
        <dbReference type="ARBA" id="ARBA00022598"/>
    </source>
</evidence>
<dbReference type="STRING" id="1797197.A2Y75_01315"/>
<evidence type="ECO:0000256" key="7">
    <source>
        <dbReference type="HAMAP-Rule" id="MF_00639"/>
    </source>
</evidence>
<organism evidence="11 12">
    <name type="scientific">Candidatus Solincola sediminis</name>
    <dbReference type="NCBI Taxonomy" id="1797199"/>
    <lineage>
        <taxon>Bacteria</taxon>
        <taxon>Bacillati</taxon>
        <taxon>Actinomycetota</taxon>
        <taxon>Candidatus Geothermincolia</taxon>
        <taxon>Candidatus Geothermincolales</taxon>
        <taxon>Candidatus Geothermincolaceae</taxon>
        <taxon>Candidatus Solincola</taxon>
    </lineage>
</organism>
<comment type="catalytic activity">
    <reaction evidence="7 8">
        <text>UDP-N-acetyl-alpha-D-muramoyl-L-alanine + D-glutamate + ATP = UDP-N-acetyl-alpha-D-muramoyl-L-alanyl-D-glutamate + ADP + phosphate + H(+)</text>
        <dbReference type="Rhea" id="RHEA:16429"/>
        <dbReference type="ChEBI" id="CHEBI:15378"/>
        <dbReference type="ChEBI" id="CHEBI:29986"/>
        <dbReference type="ChEBI" id="CHEBI:30616"/>
        <dbReference type="ChEBI" id="CHEBI:43474"/>
        <dbReference type="ChEBI" id="CHEBI:83898"/>
        <dbReference type="ChEBI" id="CHEBI:83900"/>
        <dbReference type="ChEBI" id="CHEBI:456216"/>
        <dbReference type="EC" id="6.3.2.9"/>
    </reaction>
</comment>
<gene>
    <name evidence="7" type="primary">murD</name>
    <name evidence="11" type="ORF">A2Y75_01315</name>
</gene>
<evidence type="ECO:0000256" key="1">
    <source>
        <dbReference type="ARBA" id="ARBA00004496"/>
    </source>
</evidence>
<dbReference type="SUPFAM" id="SSF53244">
    <property type="entry name" value="MurD-like peptide ligases, peptide-binding domain"/>
    <property type="match status" value="1"/>
</dbReference>
<dbReference type="PANTHER" id="PTHR43692">
    <property type="entry name" value="UDP-N-ACETYLMURAMOYLALANINE--D-GLUTAMATE LIGASE"/>
    <property type="match status" value="1"/>
</dbReference>
<proteinExistence type="inferred from homology"/>
<reference evidence="11 12" key="1">
    <citation type="journal article" date="2016" name="Nat. Commun.">
        <title>Thousands of microbial genomes shed light on interconnected biogeochemical processes in an aquifer system.</title>
        <authorList>
            <person name="Anantharaman K."/>
            <person name="Brown C.T."/>
            <person name="Hug L.A."/>
            <person name="Sharon I."/>
            <person name="Castelle C.J."/>
            <person name="Probst A.J."/>
            <person name="Thomas B.C."/>
            <person name="Singh A."/>
            <person name="Wilkins M.J."/>
            <person name="Karaoz U."/>
            <person name="Brodie E.L."/>
            <person name="Williams K.H."/>
            <person name="Hubbard S.S."/>
            <person name="Banfield J.F."/>
        </authorList>
    </citation>
    <scope>NUCLEOTIDE SEQUENCE [LARGE SCALE GENOMIC DNA]</scope>
</reference>
<dbReference type="GO" id="GO:0051301">
    <property type="term" value="P:cell division"/>
    <property type="evidence" value="ECO:0007669"/>
    <property type="project" value="UniProtKB-KW"/>
</dbReference>
<dbReference type="GO" id="GO:0005524">
    <property type="term" value="F:ATP binding"/>
    <property type="evidence" value="ECO:0007669"/>
    <property type="project" value="UniProtKB-UniRule"/>
</dbReference>
<dbReference type="InterPro" id="IPR036615">
    <property type="entry name" value="Mur_ligase_C_dom_sf"/>
</dbReference>
<keyword evidence="7 8" id="KW-0961">Cell wall biogenesis/degradation</keyword>
<evidence type="ECO:0000313" key="11">
    <source>
        <dbReference type="EMBL" id="OFW59601.1"/>
    </source>
</evidence>